<dbReference type="PROSITE" id="PS50090">
    <property type="entry name" value="MYB_LIKE"/>
    <property type="match status" value="2"/>
</dbReference>
<name>A0AAN7R0S8_TRANT</name>
<comment type="caution">
    <text evidence="8">The sequence shown here is derived from an EMBL/GenBank/DDBJ whole genome shotgun (WGS) entry which is preliminary data.</text>
</comment>
<dbReference type="InterPro" id="IPR017930">
    <property type="entry name" value="Myb_dom"/>
</dbReference>
<dbReference type="FunFam" id="1.10.10.60:FF:000001">
    <property type="entry name" value="MYB-related transcription factor"/>
    <property type="match status" value="1"/>
</dbReference>
<dbReference type="AlphaFoldDB" id="A0AAN7R0S8"/>
<dbReference type="EMBL" id="JAXQNO010000012">
    <property type="protein sequence ID" value="KAK4787669.1"/>
    <property type="molecule type" value="Genomic_DNA"/>
</dbReference>
<evidence type="ECO:0000313" key="9">
    <source>
        <dbReference type="Proteomes" id="UP001346149"/>
    </source>
</evidence>
<keyword evidence="3" id="KW-0238">DNA-binding</keyword>
<sequence>MGRNPCFSNDGLNKGAWTTMEDKILSSYIQAHGEGKWRDIPKLAGLKRCGKSCRMRWLKYLKPGIKRGNISQDEEDLIVRMHDLLGNKWSLIAGRLPGRTDNEIKNYWNTRLGKKAKQSVHSPPPPPLSSKGKSALGSPLSTNGYQGLPSSGPAANKVVQPQLAGRTRETKLDAATPATSNLDTDVNRDFWVGPSTPIGSICEILGDSEASTIHHGITHDVQQNQSWDLDAFNFGNGADGRFHEDGGEKGNYLEDLDIDSLTFLFDSDLWTCP</sequence>
<feature type="domain" description="Myb-like" evidence="6">
    <location>
        <begin position="9"/>
        <end position="61"/>
    </location>
</feature>
<evidence type="ECO:0000313" key="8">
    <source>
        <dbReference type="EMBL" id="KAK4787669.1"/>
    </source>
</evidence>
<evidence type="ECO:0000256" key="3">
    <source>
        <dbReference type="ARBA" id="ARBA00023125"/>
    </source>
</evidence>
<protein>
    <submittedName>
        <fullName evidence="8">Uncharacterized protein</fullName>
    </submittedName>
</protein>
<dbReference type="Gene3D" id="1.10.10.60">
    <property type="entry name" value="Homeodomain-like"/>
    <property type="match status" value="2"/>
</dbReference>
<dbReference type="Proteomes" id="UP001346149">
    <property type="component" value="Unassembled WGS sequence"/>
</dbReference>
<feature type="compositionally biased region" description="Polar residues" evidence="5">
    <location>
        <begin position="139"/>
        <end position="149"/>
    </location>
</feature>
<keyword evidence="9" id="KW-1185">Reference proteome</keyword>
<evidence type="ECO:0000259" key="7">
    <source>
        <dbReference type="PROSITE" id="PS51294"/>
    </source>
</evidence>
<evidence type="ECO:0000256" key="2">
    <source>
        <dbReference type="ARBA" id="ARBA00022737"/>
    </source>
</evidence>
<feature type="domain" description="HTH myb-type" evidence="7">
    <location>
        <begin position="62"/>
        <end position="116"/>
    </location>
</feature>
<dbReference type="InterPro" id="IPR001005">
    <property type="entry name" value="SANT/Myb"/>
</dbReference>
<gene>
    <name evidence="8" type="ORF">SAY86_011502</name>
</gene>
<dbReference type="Pfam" id="PF00249">
    <property type="entry name" value="Myb_DNA-binding"/>
    <property type="match status" value="2"/>
</dbReference>
<dbReference type="GO" id="GO:0005634">
    <property type="term" value="C:nucleus"/>
    <property type="evidence" value="ECO:0007669"/>
    <property type="project" value="UniProtKB-SubCell"/>
</dbReference>
<feature type="domain" description="Myb-like" evidence="6">
    <location>
        <begin position="62"/>
        <end position="112"/>
    </location>
</feature>
<comment type="subcellular location">
    <subcellularLocation>
        <location evidence="1">Nucleus</location>
    </subcellularLocation>
</comment>
<keyword evidence="2" id="KW-0677">Repeat</keyword>
<evidence type="ECO:0000256" key="1">
    <source>
        <dbReference type="ARBA" id="ARBA00004123"/>
    </source>
</evidence>
<reference evidence="8 9" key="1">
    <citation type="journal article" date="2023" name="Hortic Res">
        <title>Pangenome of water caltrop reveals structural variations and asymmetric subgenome divergence after allopolyploidization.</title>
        <authorList>
            <person name="Zhang X."/>
            <person name="Chen Y."/>
            <person name="Wang L."/>
            <person name="Yuan Y."/>
            <person name="Fang M."/>
            <person name="Shi L."/>
            <person name="Lu R."/>
            <person name="Comes H.P."/>
            <person name="Ma Y."/>
            <person name="Chen Y."/>
            <person name="Huang G."/>
            <person name="Zhou Y."/>
            <person name="Zheng Z."/>
            <person name="Qiu Y."/>
        </authorList>
    </citation>
    <scope>NUCLEOTIDE SEQUENCE [LARGE SCALE GENOMIC DNA]</scope>
    <source>
        <strain evidence="8">F231</strain>
    </source>
</reference>
<accession>A0AAN7R0S8</accession>
<feature type="region of interest" description="Disordered" evidence="5">
    <location>
        <begin position="114"/>
        <end position="156"/>
    </location>
</feature>
<proteinExistence type="predicted"/>
<evidence type="ECO:0000256" key="5">
    <source>
        <dbReference type="SAM" id="MobiDB-lite"/>
    </source>
</evidence>
<evidence type="ECO:0000259" key="6">
    <source>
        <dbReference type="PROSITE" id="PS50090"/>
    </source>
</evidence>
<dbReference type="SUPFAM" id="SSF46689">
    <property type="entry name" value="Homeodomain-like"/>
    <property type="match status" value="1"/>
</dbReference>
<dbReference type="PANTHER" id="PTHR47999">
    <property type="entry name" value="TRANSCRIPTION FACTOR MYB8-RELATED-RELATED"/>
    <property type="match status" value="1"/>
</dbReference>
<dbReference type="PROSITE" id="PS51294">
    <property type="entry name" value="HTH_MYB"/>
    <property type="match status" value="2"/>
</dbReference>
<organism evidence="8 9">
    <name type="scientific">Trapa natans</name>
    <name type="common">Water chestnut</name>
    <dbReference type="NCBI Taxonomy" id="22666"/>
    <lineage>
        <taxon>Eukaryota</taxon>
        <taxon>Viridiplantae</taxon>
        <taxon>Streptophyta</taxon>
        <taxon>Embryophyta</taxon>
        <taxon>Tracheophyta</taxon>
        <taxon>Spermatophyta</taxon>
        <taxon>Magnoliopsida</taxon>
        <taxon>eudicotyledons</taxon>
        <taxon>Gunneridae</taxon>
        <taxon>Pentapetalae</taxon>
        <taxon>rosids</taxon>
        <taxon>malvids</taxon>
        <taxon>Myrtales</taxon>
        <taxon>Lythraceae</taxon>
        <taxon>Trapa</taxon>
    </lineage>
</organism>
<evidence type="ECO:0000256" key="4">
    <source>
        <dbReference type="ARBA" id="ARBA00023242"/>
    </source>
</evidence>
<dbReference type="CDD" id="cd00167">
    <property type="entry name" value="SANT"/>
    <property type="match status" value="2"/>
</dbReference>
<dbReference type="PANTHER" id="PTHR47999:SF86">
    <property type="entry name" value="MYB-RELATED PROTEIN MYB4-LIKE"/>
    <property type="match status" value="1"/>
</dbReference>
<dbReference type="SMART" id="SM00717">
    <property type="entry name" value="SANT"/>
    <property type="match status" value="2"/>
</dbReference>
<keyword evidence="4" id="KW-0539">Nucleus</keyword>
<dbReference type="InterPro" id="IPR009057">
    <property type="entry name" value="Homeodomain-like_sf"/>
</dbReference>
<feature type="domain" description="HTH myb-type" evidence="7">
    <location>
        <begin position="9"/>
        <end position="61"/>
    </location>
</feature>
<dbReference type="InterPro" id="IPR015495">
    <property type="entry name" value="Myb_TF_plants"/>
</dbReference>
<dbReference type="GO" id="GO:0003677">
    <property type="term" value="F:DNA binding"/>
    <property type="evidence" value="ECO:0007669"/>
    <property type="project" value="UniProtKB-KW"/>
</dbReference>